<evidence type="ECO:0000313" key="2">
    <source>
        <dbReference type="Proteomes" id="UP001163321"/>
    </source>
</evidence>
<proteinExistence type="predicted"/>
<reference evidence="1 2" key="1">
    <citation type="journal article" date="2022" name="bioRxiv">
        <title>The genome of the oomycete Peronosclerospora sorghi, a cosmopolitan pathogen of maize and sorghum, is inflated with dispersed pseudogenes.</title>
        <authorList>
            <person name="Fletcher K."/>
            <person name="Martin F."/>
            <person name="Isakeit T."/>
            <person name="Cavanaugh K."/>
            <person name="Magill C."/>
            <person name="Michelmore R."/>
        </authorList>
    </citation>
    <scope>NUCLEOTIDE SEQUENCE [LARGE SCALE GENOMIC DNA]</scope>
    <source>
        <strain evidence="1">P6</strain>
    </source>
</reference>
<dbReference type="Proteomes" id="UP001163321">
    <property type="component" value="Chromosome 1"/>
</dbReference>
<sequence>MVCTMTFYGHYLPQSAEQPFIIRCAPTNLCVNANRCHFVFTRNSWATVQKAKILRSVSFSSTVFVSRVFTCASVILLVVVYPSSKVARQYNEAI</sequence>
<keyword evidence="2" id="KW-1185">Reference proteome</keyword>
<accession>A0ACC0WY07</accession>
<protein>
    <submittedName>
        <fullName evidence="1">Uncharacterized protein</fullName>
    </submittedName>
</protein>
<organism evidence="1 2">
    <name type="scientific">Peronosclerospora sorghi</name>
    <dbReference type="NCBI Taxonomy" id="230839"/>
    <lineage>
        <taxon>Eukaryota</taxon>
        <taxon>Sar</taxon>
        <taxon>Stramenopiles</taxon>
        <taxon>Oomycota</taxon>
        <taxon>Peronosporomycetes</taxon>
        <taxon>Peronosporales</taxon>
        <taxon>Peronosporaceae</taxon>
        <taxon>Peronosclerospora</taxon>
    </lineage>
</organism>
<comment type="caution">
    <text evidence="1">The sequence shown here is derived from an EMBL/GenBank/DDBJ whole genome shotgun (WGS) entry which is preliminary data.</text>
</comment>
<gene>
    <name evidence="1" type="ORF">PsorP6_002524</name>
</gene>
<dbReference type="EMBL" id="CM047580">
    <property type="protein sequence ID" value="KAI9922910.1"/>
    <property type="molecule type" value="Genomic_DNA"/>
</dbReference>
<evidence type="ECO:0000313" key="1">
    <source>
        <dbReference type="EMBL" id="KAI9922910.1"/>
    </source>
</evidence>
<name>A0ACC0WY07_9STRA</name>